<dbReference type="STRING" id="7868.ENSCMIP00000012803"/>
<evidence type="ECO:0000313" key="2">
    <source>
        <dbReference type="Ensembl" id="ENSCMIP00000012803.1"/>
    </source>
</evidence>
<protein>
    <recommendedName>
        <fullName evidence="1">Bardet-Biedl syndrome 1 N-terminal domain-containing protein</fullName>
    </recommendedName>
</protein>
<organism evidence="2 3">
    <name type="scientific">Callorhinchus milii</name>
    <name type="common">Ghost shark</name>
    <dbReference type="NCBI Taxonomy" id="7868"/>
    <lineage>
        <taxon>Eukaryota</taxon>
        <taxon>Metazoa</taxon>
        <taxon>Chordata</taxon>
        <taxon>Craniata</taxon>
        <taxon>Vertebrata</taxon>
        <taxon>Chondrichthyes</taxon>
        <taxon>Holocephali</taxon>
        <taxon>Chimaeriformes</taxon>
        <taxon>Callorhinchidae</taxon>
        <taxon>Callorhinchus</taxon>
    </lineage>
</organism>
<dbReference type="GO" id="GO:1905515">
    <property type="term" value="P:non-motile cilium assembly"/>
    <property type="evidence" value="ECO:0007669"/>
    <property type="project" value="InterPro"/>
</dbReference>
<dbReference type="GO" id="GO:0005930">
    <property type="term" value="C:axoneme"/>
    <property type="evidence" value="ECO:0007669"/>
    <property type="project" value="TreeGrafter"/>
</dbReference>
<dbReference type="GO" id="GO:0061512">
    <property type="term" value="P:protein localization to cilium"/>
    <property type="evidence" value="ECO:0007669"/>
    <property type="project" value="TreeGrafter"/>
</dbReference>
<dbReference type="InterPro" id="IPR028784">
    <property type="entry name" value="BBS1"/>
</dbReference>
<dbReference type="Pfam" id="PF14779">
    <property type="entry name" value="BBS1"/>
    <property type="match status" value="1"/>
</dbReference>
<dbReference type="AlphaFoldDB" id="A0A4W3H7J0"/>
<evidence type="ECO:0000259" key="1">
    <source>
        <dbReference type="Pfam" id="PF14779"/>
    </source>
</evidence>
<name>A0A4W3H7J0_CALMI</name>
<dbReference type="GO" id="GO:0005813">
    <property type="term" value="C:centrosome"/>
    <property type="evidence" value="ECO:0007669"/>
    <property type="project" value="TreeGrafter"/>
</dbReference>
<dbReference type="GO" id="GO:0005113">
    <property type="term" value="F:patched binding"/>
    <property type="evidence" value="ECO:0007669"/>
    <property type="project" value="TreeGrafter"/>
</dbReference>
<dbReference type="Ensembl" id="ENSCMIT00000013094.1">
    <property type="protein sequence ID" value="ENSCMIP00000012803.1"/>
    <property type="gene ID" value="ENSCMIG00000006496.1"/>
</dbReference>
<reference evidence="2" key="4">
    <citation type="submission" date="2025-08" db="UniProtKB">
        <authorList>
            <consortium name="Ensembl"/>
        </authorList>
    </citation>
    <scope>IDENTIFICATION</scope>
</reference>
<dbReference type="GeneTree" id="ENSGT00390000005232"/>
<reference evidence="3" key="1">
    <citation type="journal article" date="2006" name="Science">
        <title>Ancient noncoding elements conserved in the human genome.</title>
        <authorList>
            <person name="Venkatesh B."/>
            <person name="Kirkness E.F."/>
            <person name="Loh Y.H."/>
            <person name="Halpern A.L."/>
            <person name="Lee A.P."/>
            <person name="Johnson J."/>
            <person name="Dandona N."/>
            <person name="Viswanathan L.D."/>
            <person name="Tay A."/>
            <person name="Venter J.C."/>
            <person name="Strausberg R.L."/>
            <person name="Brenner S."/>
        </authorList>
    </citation>
    <scope>NUCLEOTIDE SEQUENCE [LARGE SCALE GENOMIC DNA]</scope>
</reference>
<dbReference type="OMA" id="HDIRIRE"/>
<evidence type="ECO:0000313" key="3">
    <source>
        <dbReference type="Proteomes" id="UP000314986"/>
    </source>
</evidence>
<dbReference type="GO" id="GO:0005119">
    <property type="term" value="F:smoothened binding"/>
    <property type="evidence" value="ECO:0007669"/>
    <property type="project" value="TreeGrafter"/>
</dbReference>
<reference evidence="3" key="2">
    <citation type="journal article" date="2007" name="PLoS Biol.">
        <title>Survey sequencing and comparative analysis of the elephant shark (Callorhinchus milii) genome.</title>
        <authorList>
            <person name="Venkatesh B."/>
            <person name="Kirkness E.F."/>
            <person name="Loh Y.H."/>
            <person name="Halpern A.L."/>
            <person name="Lee A.P."/>
            <person name="Johnson J."/>
            <person name="Dandona N."/>
            <person name="Viswanathan L.D."/>
            <person name="Tay A."/>
            <person name="Venter J.C."/>
            <person name="Strausberg R.L."/>
            <person name="Brenner S."/>
        </authorList>
    </citation>
    <scope>NUCLEOTIDE SEQUENCE [LARGE SCALE GENOMIC DNA]</scope>
</reference>
<dbReference type="Proteomes" id="UP000314986">
    <property type="component" value="Unassembled WGS sequence"/>
</dbReference>
<keyword evidence="3" id="KW-1185">Reference proteome</keyword>
<sequence length="200" mass="22223">MWLFFKENDHDIRIREPRRVTRRRGETSPSASSGGVTACVNEANAKWLDAYYDPVANLYTFTSCVALSDLHGDGDNKLVLGDLGTGLYNMKLKVYRGTGLVCENALIDLPTGVVAFLMDTSEPRTPALAVASGPYIYIYKNMRPYFKFTLPVLPVNALEEEVWHQAKEILAPRTPITHPVTSRATLTRLAHLPRTSRAGA</sequence>
<dbReference type="PANTHER" id="PTHR20870:SF0">
    <property type="entry name" value="BARDET-BIEDL SYNDROME 1 PROTEIN"/>
    <property type="match status" value="1"/>
</dbReference>
<feature type="domain" description="Bardet-Biedl syndrome 1 N-terminal" evidence="1">
    <location>
        <begin position="47"/>
        <end position="168"/>
    </location>
</feature>
<dbReference type="GO" id="GO:0034464">
    <property type="term" value="C:BBSome"/>
    <property type="evidence" value="ECO:0007669"/>
    <property type="project" value="InterPro"/>
</dbReference>
<proteinExistence type="predicted"/>
<reference evidence="3" key="3">
    <citation type="journal article" date="2014" name="Nature">
        <title>Elephant shark genome provides unique insights into gnathostome evolution.</title>
        <authorList>
            <consortium name="International Elephant Shark Genome Sequencing Consortium"/>
            <person name="Venkatesh B."/>
            <person name="Lee A.P."/>
            <person name="Ravi V."/>
            <person name="Maurya A.K."/>
            <person name="Lian M.M."/>
            <person name="Swann J.B."/>
            <person name="Ohta Y."/>
            <person name="Flajnik M.F."/>
            <person name="Sutoh Y."/>
            <person name="Kasahara M."/>
            <person name="Hoon S."/>
            <person name="Gangu V."/>
            <person name="Roy S.W."/>
            <person name="Irimia M."/>
            <person name="Korzh V."/>
            <person name="Kondrychyn I."/>
            <person name="Lim Z.W."/>
            <person name="Tay B.H."/>
            <person name="Tohari S."/>
            <person name="Kong K.W."/>
            <person name="Ho S."/>
            <person name="Lorente-Galdos B."/>
            <person name="Quilez J."/>
            <person name="Marques-Bonet T."/>
            <person name="Raney B.J."/>
            <person name="Ingham P.W."/>
            <person name="Tay A."/>
            <person name="Hillier L.W."/>
            <person name="Minx P."/>
            <person name="Boehm T."/>
            <person name="Wilson R.K."/>
            <person name="Brenner S."/>
            <person name="Warren W.C."/>
        </authorList>
    </citation>
    <scope>NUCLEOTIDE SEQUENCE [LARGE SCALE GENOMIC DNA]</scope>
</reference>
<dbReference type="InParanoid" id="A0A4W3H7J0"/>
<dbReference type="PANTHER" id="PTHR20870">
    <property type="entry name" value="BARDET-BIEDL SYNDROME 1 PROTEIN"/>
    <property type="match status" value="1"/>
</dbReference>
<accession>A0A4W3H7J0</accession>
<dbReference type="InterPro" id="IPR032728">
    <property type="entry name" value="BBS1_N"/>
</dbReference>
<reference evidence="2" key="5">
    <citation type="submission" date="2025-09" db="UniProtKB">
        <authorList>
            <consortium name="Ensembl"/>
        </authorList>
    </citation>
    <scope>IDENTIFICATION</scope>
</reference>